<dbReference type="Gene3D" id="1.20.1560.10">
    <property type="entry name" value="ABC transporter type 1, transmembrane domain"/>
    <property type="match status" value="1"/>
</dbReference>
<dbReference type="Proteomes" id="UP000756346">
    <property type="component" value="Unassembled WGS sequence"/>
</dbReference>
<evidence type="ECO:0000256" key="8">
    <source>
        <dbReference type="ARBA" id="ARBA00023136"/>
    </source>
</evidence>
<feature type="transmembrane region" description="Helical" evidence="11">
    <location>
        <begin position="159"/>
        <end position="182"/>
    </location>
</feature>
<evidence type="ECO:0000256" key="9">
    <source>
        <dbReference type="ARBA" id="ARBA00024363"/>
    </source>
</evidence>
<dbReference type="InterPro" id="IPR036640">
    <property type="entry name" value="ABC1_TM_sf"/>
</dbReference>
<dbReference type="OrthoDB" id="6500128at2759"/>
<evidence type="ECO:0000256" key="10">
    <source>
        <dbReference type="SAM" id="MobiDB-lite"/>
    </source>
</evidence>
<dbReference type="GO" id="GO:0016887">
    <property type="term" value="F:ATP hydrolysis activity"/>
    <property type="evidence" value="ECO:0007669"/>
    <property type="project" value="InterPro"/>
</dbReference>
<feature type="transmembrane region" description="Helical" evidence="11">
    <location>
        <begin position="485"/>
        <end position="509"/>
    </location>
</feature>
<keyword evidence="7 11" id="KW-1133">Transmembrane helix</keyword>
<dbReference type="InterPro" id="IPR039421">
    <property type="entry name" value="Type_1_exporter"/>
</dbReference>
<dbReference type="EMBL" id="JAGTJQ010000002">
    <property type="protein sequence ID" value="KAH7038386.1"/>
    <property type="molecule type" value="Genomic_DNA"/>
</dbReference>
<dbReference type="PROSITE" id="PS00211">
    <property type="entry name" value="ABC_TRANSPORTER_1"/>
    <property type="match status" value="1"/>
</dbReference>
<keyword evidence="3 11" id="KW-0812">Transmembrane</keyword>
<sequence length="843" mass="92958">MANLQLGLEIAFYLYPVGLFAALFASQLVAYRYRNAPRATTASDQDRADGLRKVYARLIYAVQLFLPPTLLASVVLIVAHAVHDNDPKPGHAVFPYSAYLASHVGVLLYFLAGLLPDPDGPWTPTPAHAHAWLVAVLLEVVINAVMLTQARHAPLPPSLIRTLFILGMVRVGLLCFMIALMAHWRYRLRPEKAVADDETESLLGNGAKNGSPGAGKGYGSTNGTTPAPGPSAGKPRDAQSSGWFDYFAGFRVLFPYLWPADSPMHQLVVVLCVILLVAQRIVQLAVPWLLGQLVGSLGRGHIPYKQVVLYIIFRGLQGGQGAIGAARSVLWIPVSQGLFRRLSCAAFEHVLGLSMDFHLSKRIGEVTSALSRGAAMNTFLENFLFQVFPMIADIFLAGILFFFTYDAFYTLIVFVIMWTYIFLTMYMAKYRGRQRRDMATKAREMDAAKTDAIMAYETVQYNCAVTAETTRFRDQVTIYQKAERLVLLSLNLLNVTQSSVFTLGTAMIVGVSAYKISIGQQTVPDFVTLITYFAQLQAPLGFFGTYYTMLQNNLIEAERMLDLFKETSGIVEKPDAKPMATPKGEVKFNDVRFSYQGKGPAIDGISFTVAPGTKTALVGESGSGKSTCLKLLYRFYDINSGSITIDGQDLRDVKLDSMRKHIGVVPQDTVLFNATIMYNLQYANPDATEEQVYAATQAANIHDRILNFPEGYSTKVGERGLKLSGGERQRIAIARAILKDSRILLLDEATASLDSQTERLIQDALERVTRGRTTITIAHRLSTITTSDQILVLHAGQVVERGTHDELLGLRGRYHAMWEKQTTIEKKAEEAAEAVQTVEGATA</sequence>
<feature type="region of interest" description="Disordered" evidence="10">
    <location>
        <begin position="202"/>
        <end position="236"/>
    </location>
</feature>
<feature type="transmembrane region" description="Helical" evidence="11">
    <location>
        <begin position="54"/>
        <end position="82"/>
    </location>
</feature>
<dbReference type="FunFam" id="3.40.50.300:FF:000186">
    <property type="entry name" value="ATP-binding cassette sub-family B member 7, mitochondrial"/>
    <property type="match status" value="1"/>
</dbReference>
<evidence type="ECO:0000256" key="4">
    <source>
        <dbReference type="ARBA" id="ARBA00022741"/>
    </source>
</evidence>
<protein>
    <submittedName>
        <fullName evidence="14">ABC transporter</fullName>
    </submittedName>
</protein>
<keyword evidence="6" id="KW-0809">Transit peptide</keyword>
<dbReference type="InterPro" id="IPR017871">
    <property type="entry name" value="ABC_transporter-like_CS"/>
</dbReference>
<feature type="transmembrane region" description="Helical" evidence="11">
    <location>
        <begin position="383"/>
        <end position="403"/>
    </location>
</feature>
<dbReference type="CDD" id="cd03253">
    <property type="entry name" value="ABCC_ATM1_transporter"/>
    <property type="match status" value="1"/>
</dbReference>
<evidence type="ECO:0000256" key="6">
    <source>
        <dbReference type="ARBA" id="ARBA00022946"/>
    </source>
</evidence>
<feature type="transmembrane region" description="Helical" evidence="11">
    <location>
        <begin position="12"/>
        <end position="33"/>
    </location>
</feature>
<dbReference type="RefSeq" id="XP_046017507.1">
    <property type="nucleotide sequence ID" value="XM_046158219.1"/>
</dbReference>
<comment type="subcellular location">
    <subcellularLocation>
        <location evidence="1">Membrane</location>
        <topology evidence="1">Multi-pass membrane protein</topology>
    </subcellularLocation>
</comment>
<dbReference type="SMART" id="SM00382">
    <property type="entry name" value="AAA"/>
    <property type="match status" value="1"/>
</dbReference>
<comment type="caution">
    <text evidence="14">The sequence shown here is derived from an EMBL/GenBank/DDBJ whole genome shotgun (WGS) entry which is preliminary data.</text>
</comment>
<evidence type="ECO:0000256" key="5">
    <source>
        <dbReference type="ARBA" id="ARBA00022840"/>
    </source>
</evidence>
<dbReference type="SUPFAM" id="SSF90123">
    <property type="entry name" value="ABC transporter transmembrane region"/>
    <property type="match status" value="1"/>
</dbReference>
<dbReference type="PANTHER" id="PTHR24221:SF651">
    <property type="entry name" value="HEAVY METAL TOLERANCE PROTEIN"/>
    <property type="match status" value="1"/>
</dbReference>
<dbReference type="InterPro" id="IPR011527">
    <property type="entry name" value="ABC1_TM_dom"/>
</dbReference>
<evidence type="ECO:0000256" key="3">
    <source>
        <dbReference type="ARBA" id="ARBA00022692"/>
    </source>
</evidence>
<evidence type="ECO:0000256" key="11">
    <source>
        <dbReference type="SAM" id="Phobius"/>
    </source>
</evidence>
<dbReference type="PANTHER" id="PTHR24221">
    <property type="entry name" value="ATP-BINDING CASSETTE SUB-FAMILY B"/>
    <property type="match status" value="1"/>
</dbReference>
<evidence type="ECO:0000313" key="15">
    <source>
        <dbReference type="Proteomes" id="UP000756346"/>
    </source>
</evidence>
<dbReference type="InterPro" id="IPR003593">
    <property type="entry name" value="AAA+_ATPase"/>
</dbReference>
<organism evidence="14 15">
    <name type="scientific">Microdochium trichocladiopsis</name>
    <dbReference type="NCBI Taxonomy" id="1682393"/>
    <lineage>
        <taxon>Eukaryota</taxon>
        <taxon>Fungi</taxon>
        <taxon>Dikarya</taxon>
        <taxon>Ascomycota</taxon>
        <taxon>Pezizomycotina</taxon>
        <taxon>Sordariomycetes</taxon>
        <taxon>Xylariomycetidae</taxon>
        <taxon>Xylariales</taxon>
        <taxon>Microdochiaceae</taxon>
        <taxon>Microdochium</taxon>
    </lineage>
</organism>
<dbReference type="GO" id="GO:0005524">
    <property type="term" value="F:ATP binding"/>
    <property type="evidence" value="ECO:0007669"/>
    <property type="project" value="UniProtKB-KW"/>
</dbReference>
<keyword evidence="4" id="KW-0547">Nucleotide-binding</keyword>
<name>A0A9P8YCS4_9PEZI</name>
<evidence type="ECO:0000313" key="14">
    <source>
        <dbReference type="EMBL" id="KAH7038386.1"/>
    </source>
</evidence>
<evidence type="ECO:0000256" key="2">
    <source>
        <dbReference type="ARBA" id="ARBA00022448"/>
    </source>
</evidence>
<feature type="domain" description="ABC transporter" evidence="12">
    <location>
        <begin position="586"/>
        <end position="820"/>
    </location>
</feature>
<keyword evidence="8 11" id="KW-0472">Membrane</keyword>
<accession>A0A9P8YCS4</accession>
<dbReference type="PROSITE" id="PS50929">
    <property type="entry name" value="ABC_TM1F"/>
    <property type="match status" value="1"/>
</dbReference>
<dbReference type="GeneID" id="70187765"/>
<gene>
    <name evidence="14" type="ORF">B0I36DRAFT_359962</name>
</gene>
<reference evidence="14" key="1">
    <citation type="journal article" date="2021" name="Nat. Commun.">
        <title>Genetic determinants of endophytism in the Arabidopsis root mycobiome.</title>
        <authorList>
            <person name="Mesny F."/>
            <person name="Miyauchi S."/>
            <person name="Thiergart T."/>
            <person name="Pickel B."/>
            <person name="Atanasova L."/>
            <person name="Karlsson M."/>
            <person name="Huettel B."/>
            <person name="Barry K.W."/>
            <person name="Haridas S."/>
            <person name="Chen C."/>
            <person name="Bauer D."/>
            <person name="Andreopoulos W."/>
            <person name="Pangilinan J."/>
            <person name="LaButti K."/>
            <person name="Riley R."/>
            <person name="Lipzen A."/>
            <person name="Clum A."/>
            <person name="Drula E."/>
            <person name="Henrissat B."/>
            <person name="Kohler A."/>
            <person name="Grigoriev I.V."/>
            <person name="Martin F.M."/>
            <person name="Hacquard S."/>
        </authorList>
    </citation>
    <scope>NUCLEOTIDE SEQUENCE</scope>
    <source>
        <strain evidence="14">MPI-CAGE-CH-0230</strain>
    </source>
</reference>
<dbReference type="Gene3D" id="3.40.50.300">
    <property type="entry name" value="P-loop containing nucleotide triphosphate hydrolases"/>
    <property type="match status" value="1"/>
</dbReference>
<proteinExistence type="inferred from homology"/>
<keyword evidence="5" id="KW-0067">ATP-binding</keyword>
<dbReference type="Pfam" id="PF00005">
    <property type="entry name" value="ABC_tran"/>
    <property type="match status" value="1"/>
</dbReference>
<feature type="transmembrane region" description="Helical" evidence="11">
    <location>
        <begin position="127"/>
        <end position="147"/>
    </location>
</feature>
<dbReference type="InterPro" id="IPR003439">
    <property type="entry name" value="ABC_transporter-like_ATP-bd"/>
</dbReference>
<keyword evidence="15" id="KW-1185">Reference proteome</keyword>
<dbReference type="GO" id="GO:0140359">
    <property type="term" value="F:ABC-type transporter activity"/>
    <property type="evidence" value="ECO:0007669"/>
    <property type="project" value="InterPro"/>
</dbReference>
<feature type="transmembrane region" description="Helical" evidence="11">
    <location>
        <begin position="409"/>
        <end position="428"/>
    </location>
</feature>
<keyword evidence="2" id="KW-0813">Transport</keyword>
<evidence type="ECO:0000259" key="12">
    <source>
        <dbReference type="PROSITE" id="PS50893"/>
    </source>
</evidence>
<dbReference type="PROSITE" id="PS50893">
    <property type="entry name" value="ABC_TRANSPORTER_2"/>
    <property type="match status" value="1"/>
</dbReference>
<evidence type="ECO:0000259" key="13">
    <source>
        <dbReference type="PROSITE" id="PS50929"/>
    </source>
</evidence>
<comment type="similarity">
    <text evidence="9">Belongs to the ABC transporter superfamily. ABCB family. Heavy Metal importer (TC 3.A.1.210) subfamily.</text>
</comment>
<dbReference type="GO" id="GO:0000041">
    <property type="term" value="P:transition metal ion transport"/>
    <property type="evidence" value="ECO:0007669"/>
    <property type="project" value="UniProtKB-ARBA"/>
</dbReference>
<dbReference type="InterPro" id="IPR027417">
    <property type="entry name" value="P-loop_NTPase"/>
</dbReference>
<evidence type="ECO:0000256" key="7">
    <source>
        <dbReference type="ARBA" id="ARBA00022989"/>
    </source>
</evidence>
<dbReference type="AlphaFoldDB" id="A0A9P8YCS4"/>
<dbReference type="SUPFAM" id="SSF52540">
    <property type="entry name" value="P-loop containing nucleoside triphosphate hydrolases"/>
    <property type="match status" value="1"/>
</dbReference>
<dbReference type="GO" id="GO:0005774">
    <property type="term" value="C:vacuolar membrane"/>
    <property type="evidence" value="ECO:0007669"/>
    <property type="project" value="TreeGrafter"/>
</dbReference>
<evidence type="ECO:0000256" key="1">
    <source>
        <dbReference type="ARBA" id="ARBA00004141"/>
    </source>
</evidence>
<dbReference type="Pfam" id="PF00664">
    <property type="entry name" value="ABC_membrane"/>
    <property type="match status" value="1"/>
</dbReference>
<feature type="transmembrane region" description="Helical" evidence="11">
    <location>
        <begin position="94"/>
        <end position="115"/>
    </location>
</feature>
<feature type="domain" description="ABC transmembrane type-1" evidence="13">
    <location>
        <begin position="270"/>
        <end position="552"/>
    </location>
</feature>
<dbReference type="CDD" id="cd18583">
    <property type="entry name" value="ABC_6TM_HMT1"/>
    <property type="match status" value="1"/>
</dbReference>